<protein>
    <recommendedName>
        <fullName evidence="8">Permease IIC component</fullName>
    </recommendedName>
</protein>
<dbReference type="InterPro" id="IPR003352">
    <property type="entry name" value="PTS_EIIC"/>
</dbReference>
<name>A0ABT5X478_9ENTE</name>
<evidence type="ECO:0000256" key="4">
    <source>
        <dbReference type="ARBA" id="ARBA00022597"/>
    </source>
</evidence>
<dbReference type="PROSITE" id="PS51105">
    <property type="entry name" value="PTS_EIIC_TYPE_3"/>
    <property type="match status" value="1"/>
</dbReference>
<sequence length="434" mass="47614">MDKLFESAFMKKLQTFGQKLGSNLFLTSLQAAMMSLMGIIMVGAIFQIMVSVIGPDMFNLIERESMIYNLLYLPYQFTMNSLSLWVVIFFAYNYSKNLKMKSPLMHAVDALVCFLVVAGLLITAETGAVSISMSYLGAQGMFIGFIVVYISVHIEKYCIDHNIRIKMPSVVPPFLQDGFSAIVPLFFSVTFFIIINGLVLSVSHGALNVCSGFMLLLSAPLGALTSIPGMFILGIFATLLWCFGIHGTMIVGTVLTPMLLQSIAENGANHAAGEPLVFYPVILWGAIAAVGGTGNTLPLAILGLRSKSKQINAIAKVSAGPGWFGINEPLAFGMPIMYNPILCIPYVLSVPIIMILMLIAFKVGFLQPGWIAVMALLPMGFSGYLSTLRWQNAIWDYLMIIPAFIIYYPFFKIYEKQLIAKEKSEEAAKELATS</sequence>
<evidence type="ECO:0000256" key="6">
    <source>
        <dbReference type="ARBA" id="ARBA00022989"/>
    </source>
</evidence>
<comment type="caution">
    <text evidence="11">The sequence shown here is derived from an EMBL/GenBank/DDBJ whole genome shotgun (WGS) entry which is preliminary data.</text>
</comment>
<evidence type="ECO:0000256" key="9">
    <source>
        <dbReference type="SAM" id="Phobius"/>
    </source>
</evidence>
<feature type="transmembrane region" description="Helical" evidence="9">
    <location>
        <begin position="73"/>
        <end position="92"/>
    </location>
</feature>
<evidence type="ECO:0000256" key="1">
    <source>
        <dbReference type="ARBA" id="ARBA00004651"/>
    </source>
</evidence>
<organism evidence="11 12">
    <name type="scientific">Vagococcus proximus</name>
    <dbReference type="NCBI Taxonomy" id="2991417"/>
    <lineage>
        <taxon>Bacteria</taxon>
        <taxon>Bacillati</taxon>
        <taxon>Bacillota</taxon>
        <taxon>Bacilli</taxon>
        <taxon>Lactobacillales</taxon>
        <taxon>Enterococcaceae</taxon>
        <taxon>Vagococcus</taxon>
    </lineage>
</organism>
<feature type="transmembrane region" description="Helical" evidence="9">
    <location>
        <begin position="205"/>
        <end position="224"/>
    </location>
</feature>
<comment type="subcellular location">
    <subcellularLocation>
        <location evidence="1">Cell membrane</location>
        <topology evidence="1">Multi-pass membrane protein</topology>
    </subcellularLocation>
</comment>
<evidence type="ECO:0000313" key="12">
    <source>
        <dbReference type="Proteomes" id="UP001147148"/>
    </source>
</evidence>
<evidence type="ECO:0000256" key="5">
    <source>
        <dbReference type="ARBA" id="ARBA00022692"/>
    </source>
</evidence>
<proteinExistence type="predicted"/>
<dbReference type="Proteomes" id="UP001147148">
    <property type="component" value="Unassembled WGS sequence"/>
</dbReference>
<feature type="transmembrane region" description="Helical" evidence="9">
    <location>
        <begin position="368"/>
        <end position="387"/>
    </location>
</feature>
<evidence type="ECO:0000313" key="11">
    <source>
        <dbReference type="EMBL" id="MDF0480802.1"/>
    </source>
</evidence>
<dbReference type="InterPro" id="IPR004501">
    <property type="entry name" value="PTS_EIIC_3"/>
</dbReference>
<evidence type="ECO:0000256" key="2">
    <source>
        <dbReference type="ARBA" id="ARBA00022448"/>
    </source>
</evidence>
<evidence type="ECO:0000256" key="3">
    <source>
        <dbReference type="ARBA" id="ARBA00022475"/>
    </source>
</evidence>
<dbReference type="InterPro" id="IPR051088">
    <property type="entry name" value="PTS_Sugar-EIIC/EIIB"/>
</dbReference>
<dbReference type="RefSeq" id="WP_275472350.1">
    <property type="nucleotide sequence ID" value="NZ_JAPDSH010000011.1"/>
</dbReference>
<feature type="transmembrane region" description="Helical" evidence="9">
    <location>
        <begin position="136"/>
        <end position="154"/>
    </location>
</feature>
<dbReference type="InterPro" id="IPR004796">
    <property type="entry name" value="PTS_IIC_cello"/>
</dbReference>
<feature type="transmembrane region" description="Helical" evidence="9">
    <location>
        <begin position="174"/>
        <end position="199"/>
    </location>
</feature>
<dbReference type="PIRSF" id="PIRSF006351">
    <property type="entry name" value="PTS_EIIC-Cellobiose"/>
    <property type="match status" value="1"/>
</dbReference>
<keyword evidence="3 8" id="KW-1003">Cell membrane</keyword>
<keyword evidence="5 9" id="KW-0812">Transmembrane</keyword>
<feature type="transmembrane region" description="Helical" evidence="9">
    <location>
        <begin position="276"/>
        <end position="301"/>
    </location>
</feature>
<evidence type="ECO:0000256" key="7">
    <source>
        <dbReference type="ARBA" id="ARBA00023136"/>
    </source>
</evidence>
<feature type="transmembrane region" description="Helical" evidence="9">
    <location>
        <begin position="104"/>
        <end position="124"/>
    </location>
</feature>
<evidence type="ECO:0000259" key="10">
    <source>
        <dbReference type="PROSITE" id="PS51105"/>
    </source>
</evidence>
<keyword evidence="12" id="KW-1185">Reference proteome</keyword>
<feature type="domain" description="PTS EIIC type-3" evidence="10">
    <location>
        <begin position="9"/>
        <end position="410"/>
    </location>
</feature>
<keyword evidence="2 8" id="KW-0813">Transport</keyword>
<feature type="transmembrane region" description="Helical" evidence="9">
    <location>
        <begin position="393"/>
        <end position="411"/>
    </location>
</feature>
<dbReference type="EMBL" id="JAPDSH010000011">
    <property type="protein sequence ID" value="MDF0480802.1"/>
    <property type="molecule type" value="Genomic_DNA"/>
</dbReference>
<feature type="transmembrane region" description="Helical" evidence="9">
    <location>
        <begin position="338"/>
        <end position="361"/>
    </location>
</feature>
<evidence type="ECO:0000256" key="8">
    <source>
        <dbReference type="PIRNR" id="PIRNR006351"/>
    </source>
</evidence>
<dbReference type="PANTHER" id="PTHR33989:SF4">
    <property type="entry name" value="PTS SYSTEM N,N'-DIACETYLCHITOBIOSE-SPECIFIC EIIC COMPONENT"/>
    <property type="match status" value="1"/>
</dbReference>
<reference evidence="11" key="1">
    <citation type="submission" date="2022-10" db="EMBL/GenBank/DDBJ databases">
        <title>Vagococcus sp. isolated from poultry meat.</title>
        <authorList>
            <person name="Johansson P."/>
            <person name="Bjorkroth J."/>
        </authorList>
    </citation>
    <scope>NUCLEOTIDE SEQUENCE</scope>
    <source>
        <strain evidence="11">PNs007</strain>
    </source>
</reference>
<keyword evidence="4 8" id="KW-0762">Sugar transport</keyword>
<feature type="transmembrane region" description="Helical" evidence="9">
    <location>
        <begin position="231"/>
        <end position="256"/>
    </location>
</feature>
<keyword evidence="6 9" id="KW-1133">Transmembrane helix</keyword>
<keyword evidence="7 8" id="KW-0472">Membrane</keyword>
<feature type="transmembrane region" description="Helical" evidence="9">
    <location>
        <begin position="20"/>
        <end position="53"/>
    </location>
</feature>
<dbReference type="Pfam" id="PF02378">
    <property type="entry name" value="PTS_EIIC"/>
    <property type="match status" value="1"/>
</dbReference>
<dbReference type="PANTHER" id="PTHR33989">
    <property type="match status" value="1"/>
</dbReference>
<gene>
    <name evidence="11" type="ORF">OL233_10980</name>
</gene>
<accession>A0ABT5X478</accession>
<comment type="function">
    <text evidence="8">The phosphoenolpyruvate-dependent sugar phosphotransferase system (PTS), a major carbohydrate active -transport system, catalyzes the phosphorylation of incoming sugar substrates concomitant with their translocation across the cell membrane.</text>
</comment>